<name>A0A2M8W2Q3_9RHOB</name>
<evidence type="ECO:0000313" key="3">
    <source>
        <dbReference type="Proteomes" id="UP000228531"/>
    </source>
</evidence>
<organism evidence="2 3">
    <name type="scientific">Yoonia maricola</name>
    <dbReference type="NCBI Taxonomy" id="420999"/>
    <lineage>
        <taxon>Bacteria</taxon>
        <taxon>Pseudomonadati</taxon>
        <taxon>Pseudomonadota</taxon>
        <taxon>Alphaproteobacteria</taxon>
        <taxon>Rhodobacterales</taxon>
        <taxon>Paracoccaceae</taxon>
        <taxon>Yoonia</taxon>
    </lineage>
</organism>
<protein>
    <submittedName>
        <fullName evidence="2">Uncharacterized protein</fullName>
    </submittedName>
</protein>
<evidence type="ECO:0000313" key="2">
    <source>
        <dbReference type="EMBL" id="PJI85212.1"/>
    </source>
</evidence>
<dbReference type="RefSeq" id="WP_100369150.1">
    <property type="nucleotide sequence ID" value="NZ_PGTY01000003.1"/>
</dbReference>
<proteinExistence type="predicted"/>
<comment type="caution">
    <text evidence="2">The sequence shown here is derived from an EMBL/GenBank/DDBJ whole genome shotgun (WGS) entry which is preliminary data.</text>
</comment>
<keyword evidence="1" id="KW-0472">Membrane</keyword>
<gene>
    <name evidence="2" type="ORF">BC777_3212</name>
</gene>
<feature type="transmembrane region" description="Helical" evidence="1">
    <location>
        <begin position="42"/>
        <end position="60"/>
    </location>
</feature>
<keyword evidence="3" id="KW-1185">Reference proteome</keyword>
<dbReference type="Proteomes" id="UP000228531">
    <property type="component" value="Unassembled WGS sequence"/>
</dbReference>
<dbReference type="EMBL" id="PGTY01000003">
    <property type="protein sequence ID" value="PJI85212.1"/>
    <property type="molecule type" value="Genomic_DNA"/>
</dbReference>
<reference evidence="2 3" key="1">
    <citation type="submission" date="2017-11" db="EMBL/GenBank/DDBJ databases">
        <title>Genomic Encyclopedia of Archaeal and Bacterial Type Strains, Phase II (KMG-II): From Individual Species to Whole Genera.</title>
        <authorList>
            <person name="Goeker M."/>
        </authorList>
    </citation>
    <scope>NUCLEOTIDE SEQUENCE [LARGE SCALE GENOMIC DNA]</scope>
    <source>
        <strain evidence="2 3">DSM 29128</strain>
    </source>
</reference>
<evidence type="ECO:0000256" key="1">
    <source>
        <dbReference type="SAM" id="Phobius"/>
    </source>
</evidence>
<keyword evidence="1" id="KW-0812">Transmembrane</keyword>
<keyword evidence="1" id="KW-1133">Transmembrane helix</keyword>
<sequence length="120" mass="14142">MTKPQQDEDCVSKRPWREVLSRSLKLFTFNAAKEGGKSFGRVIFFVLLAIIVLFVLTYVVDSFTGWFSSWFDFWPFNRAVEPVVEPEAGKGWWPWGQETETEVDVSDDEVKWYCRWNPFC</sequence>
<dbReference type="OrthoDB" id="9846341at2"/>
<dbReference type="AlphaFoldDB" id="A0A2M8W2Q3"/>
<accession>A0A2M8W2Q3</accession>